<gene>
    <name evidence="3" type="ORF">AFUS01_LOCUS36102</name>
</gene>
<keyword evidence="4" id="KW-1185">Reference proteome</keyword>
<feature type="transmembrane region" description="Helical" evidence="2">
    <location>
        <begin position="220"/>
        <end position="239"/>
    </location>
</feature>
<keyword evidence="2" id="KW-0472">Membrane</keyword>
<evidence type="ECO:0000256" key="1">
    <source>
        <dbReference type="SAM" id="MobiDB-lite"/>
    </source>
</evidence>
<reference evidence="3" key="1">
    <citation type="submission" date="2021-06" db="EMBL/GenBank/DDBJ databases">
        <authorList>
            <person name="Hodson N. C."/>
            <person name="Mongue J. A."/>
            <person name="Jaron S. K."/>
        </authorList>
    </citation>
    <scope>NUCLEOTIDE SEQUENCE</scope>
</reference>
<dbReference type="Proteomes" id="UP000708208">
    <property type="component" value="Unassembled WGS sequence"/>
</dbReference>
<evidence type="ECO:0000256" key="2">
    <source>
        <dbReference type="SAM" id="Phobius"/>
    </source>
</evidence>
<evidence type="ECO:0000313" key="4">
    <source>
        <dbReference type="Proteomes" id="UP000708208"/>
    </source>
</evidence>
<sequence>MAIPYYTPEGIGPVDANNNSTAQRQNTIANTQVNRVTLRERPQQPINIASFPHQLIQELYSFYQTHIVTPQITSRSQPTMEPQRVNNTDNQRGSSMRLRIDEELGESQPLQSLPLPDIIECHAGLSVDFTYEGCLVDEYFNNRHSLRPRIPSSNNNEPNDRMEELPGPGRADWRLQLKLLVGPWQQAGMELRAIADHFQLEYTDAQQRSSQRRRRLKCKLMVSVGIPTLAIVGLGIAWLRRH</sequence>
<evidence type="ECO:0000313" key="3">
    <source>
        <dbReference type="EMBL" id="CAG7826031.1"/>
    </source>
</evidence>
<keyword evidence="2" id="KW-0812">Transmembrane</keyword>
<dbReference type="AlphaFoldDB" id="A0A8J2PSI1"/>
<protein>
    <submittedName>
        <fullName evidence="3">Uncharacterized protein</fullName>
    </submittedName>
</protein>
<comment type="caution">
    <text evidence="3">The sequence shown here is derived from an EMBL/GenBank/DDBJ whole genome shotgun (WGS) entry which is preliminary data.</text>
</comment>
<name>A0A8J2PSI1_9HEXA</name>
<keyword evidence="2" id="KW-1133">Transmembrane helix</keyword>
<accession>A0A8J2PSI1</accession>
<organism evidence="3 4">
    <name type="scientific">Allacma fusca</name>
    <dbReference type="NCBI Taxonomy" id="39272"/>
    <lineage>
        <taxon>Eukaryota</taxon>
        <taxon>Metazoa</taxon>
        <taxon>Ecdysozoa</taxon>
        <taxon>Arthropoda</taxon>
        <taxon>Hexapoda</taxon>
        <taxon>Collembola</taxon>
        <taxon>Symphypleona</taxon>
        <taxon>Sminthuridae</taxon>
        <taxon>Allacma</taxon>
    </lineage>
</organism>
<dbReference type="EMBL" id="CAJVCH010538337">
    <property type="protein sequence ID" value="CAG7826031.1"/>
    <property type="molecule type" value="Genomic_DNA"/>
</dbReference>
<proteinExistence type="predicted"/>
<feature type="region of interest" description="Disordered" evidence="1">
    <location>
        <begin position="73"/>
        <end position="93"/>
    </location>
</feature>